<keyword evidence="3" id="KW-0677">Repeat</keyword>
<keyword evidence="7" id="KW-1185">Reference proteome</keyword>
<reference evidence="6" key="1">
    <citation type="submission" date="2020-04" db="EMBL/GenBank/DDBJ databases">
        <authorList>
            <person name="Alioto T."/>
            <person name="Alioto T."/>
            <person name="Gomez Garrido J."/>
        </authorList>
    </citation>
    <scope>NUCLEOTIDE SEQUENCE</scope>
    <source>
        <strain evidence="6">A484AB</strain>
    </source>
</reference>
<comment type="caution">
    <text evidence="6">The sequence shown here is derived from an EMBL/GenBank/DDBJ whole genome shotgun (WGS) entry which is preliminary data.</text>
</comment>
<dbReference type="SUPFAM" id="SSF49599">
    <property type="entry name" value="TRAF domain-like"/>
    <property type="match status" value="2"/>
</dbReference>
<dbReference type="PROSITE" id="PS50145">
    <property type="entry name" value="ZF_TRAF"/>
    <property type="match status" value="1"/>
</dbReference>
<dbReference type="AlphaFoldDB" id="A0A6S7KK86"/>
<dbReference type="InterPro" id="IPR013083">
    <property type="entry name" value="Znf_RING/FYVE/PHD"/>
</dbReference>
<keyword evidence="2" id="KW-0479">Metal-binding</keyword>
<proteinExistence type="predicted"/>
<keyword evidence="1" id="KW-0880">Kelch repeat</keyword>
<evidence type="ECO:0000313" key="6">
    <source>
        <dbReference type="EMBL" id="CAB4028653.1"/>
    </source>
</evidence>
<evidence type="ECO:0000256" key="3">
    <source>
        <dbReference type="ARBA" id="ARBA00022737"/>
    </source>
</evidence>
<dbReference type="Pfam" id="PF24681">
    <property type="entry name" value="Kelch_KLHDC2_KLHL20_DRC7"/>
    <property type="match status" value="1"/>
</dbReference>
<dbReference type="InterPro" id="IPR001841">
    <property type="entry name" value="Znf_RING"/>
</dbReference>
<evidence type="ECO:0000256" key="1">
    <source>
        <dbReference type="ARBA" id="ARBA00022441"/>
    </source>
</evidence>
<evidence type="ECO:0000256" key="5">
    <source>
        <dbReference type="ARBA" id="ARBA00022833"/>
    </source>
</evidence>
<evidence type="ECO:0000256" key="2">
    <source>
        <dbReference type="ARBA" id="ARBA00022723"/>
    </source>
</evidence>
<dbReference type="SMART" id="SM00612">
    <property type="entry name" value="Kelch"/>
    <property type="match status" value="4"/>
</dbReference>
<keyword evidence="4" id="KW-0863">Zinc-finger</keyword>
<dbReference type="InterPro" id="IPR006652">
    <property type="entry name" value="Kelch_1"/>
</dbReference>
<dbReference type="Pfam" id="PF01344">
    <property type="entry name" value="Kelch_1"/>
    <property type="match status" value="1"/>
</dbReference>
<organism evidence="6 7">
    <name type="scientific">Paramuricea clavata</name>
    <name type="common">Red gorgonian</name>
    <name type="synonym">Violescent sea-whip</name>
    <dbReference type="NCBI Taxonomy" id="317549"/>
    <lineage>
        <taxon>Eukaryota</taxon>
        <taxon>Metazoa</taxon>
        <taxon>Cnidaria</taxon>
        <taxon>Anthozoa</taxon>
        <taxon>Octocorallia</taxon>
        <taxon>Malacalcyonacea</taxon>
        <taxon>Plexauridae</taxon>
        <taxon>Paramuricea</taxon>
    </lineage>
</organism>
<dbReference type="EMBL" id="CACRXK020015626">
    <property type="protein sequence ID" value="CAB4028653.1"/>
    <property type="molecule type" value="Genomic_DNA"/>
</dbReference>
<dbReference type="Gene3D" id="3.30.40.10">
    <property type="entry name" value="Zinc/RING finger domain, C3HC4 (zinc finger)"/>
    <property type="match status" value="2"/>
</dbReference>
<dbReference type="Pfam" id="PF13923">
    <property type="entry name" value="zf-C3HC4_2"/>
    <property type="match status" value="1"/>
</dbReference>
<accession>A0A6S7KK86</accession>
<name>A0A6S7KK86_PARCT</name>
<dbReference type="InterPro" id="IPR015915">
    <property type="entry name" value="Kelch-typ_b-propeller"/>
</dbReference>
<dbReference type="SUPFAM" id="SSF57850">
    <property type="entry name" value="RING/U-box"/>
    <property type="match status" value="1"/>
</dbReference>
<dbReference type="PANTHER" id="PTHR24412">
    <property type="entry name" value="KELCH PROTEIN"/>
    <property type="match status" value="1"/>
</dbReference>
<dbReference type="OrthoDB" id="1630758at2759"/>
<sequence length="499" mass="56421">MATGYEDTRFETQVDESLHCIICTEVLKDPVQCRRNEHRFCRNCITEHLRHPQTCPTCKDPRPQRFLANTLSSLKISCENSERGCHKDVELGSLDTHVATCSFSPMPCSNDQCEEIISRRDKEIHENKVCDFRRVKCDYCAQMVLYKDFMQHVCPPRQEIREIKAEVREVHSTQDEMFKMMQNMMSSLMRLERNTAQRSEGSHASSGQELQAEIVIAGGFDCKSVEVFNMTTKTWRSLSEMNECRFGASSVLYQGHMFLIGGDSGLLEYLDSAEELNLAEQDGHWAESQFKSPVPSNHACVVYQNRVFLIGGSVYPETYDGIHEIQLIPPYTSRLLTKMPMQLIYYGAETVNGKICIIGANKTKPYKAATNTVLMFDPATNTCTELKPLPYPASTMTTVTWKDNVVVLGGVDDQHNTLSTVILYNVTTGSHRMLPEMTKKRYRCTAVTVGDNIIAMGGCDESDTDLNSVECYNFHTNTWTEFPAMAETRCGATAVVKYC</sequence>
<dbReference type="PANTHER" id="PTHR24412:SF489">
    <property type="entry name" value="RING FINGER DOMAIN AND KELCH REPEAT-CONTAINING PROTEIN DDB_G0271372"/>
    <property type="match status" value="1"/>
</dbReference>
<protein>
    <submittedName>
        <fullName evidence="6">RING finger 151-like</fullName>
    </submittedName>
</protein>
<evidence type="ECO:0000256" key="4">
    <source>
        <dbReference type="ARBA" id="ARBA00022771"/>
    </source>
</evidence>
<dbReference type="PROSITE" id="PS50089">
    <property type="entry name" value="ZF_RING_2"/>
    <property type="match status" value="1"/>
</dbReference>
<evidence type="ECO:0000313" key="7">
    <source>
        <dbReference type="Proteomes" id="UP001152795"/>
    </source>
</evidence>
<dbReference type="InterPro" id="IPR001293">
    <property type="entry name" value="Znf_TRAF"/>
</dbReference>
<keyword evidence="5" id="KW-0862">Zinc</keyword>
<dbReference type="Proteomes" id="UP001152795">
    <property type="component" value="Unassembled WGS sequence"/>
</dbReference>
<dbReference type="GO" id="GO:0008270">
    <property type="term" value="F:zinc ion binding"/>
    <property type="evidence" value="ECO:0007669"/>
    <property type="project" value="UniProtKB-KW"/>
</dbReference>
<dbReference type="Pfam" id="PF02176">
    <property type="entry name" value="zf-TRAF"/>
    <property type="match status" value="1"/>
</dbReference>
<dbReference type="Gene3D" id="2.120.10.80">
    <property type="entry name" value="Kelch-type beta propeller"/>
    <property type="match status" value="2"/>
</dbReference>
<dbReference type="SUPFAM" id="SSF117281">
    <property type="entry name" value="Kelch motif"/>
    <property type="match status" value="2"/>
</dbReference>
<gene>
    <name evidence="6" type="ORF">PACLA_8A046522</name>
</gene>